<dbReference type="InterPro" id="IPR013752">
    <property type="entry name" value="KPA_reductase"/>
</dbReference>
<comment type="function">
    <text evidence="1 11">Catalyzes the NADPH-dependent reduction of ketopantoate into pantoic acid.</text>
</comment>
<comment type="caution">
    <text evidence="14">The sequence shown here is derived from an EMBL/GenBank/DDBJ whole genome shotgun (WGS) entry which is preliminary data.</text>
</comment>
<dbReference type="NCBIfam" id="TIGR00745">
    <property type="entry name" value="apbA_panE"/>
    <property type="match status" value="1"/>
</dbReference>
<evidence type="ECO:0000259" key="13">
    <source>
        <dbReference type="Pfam" id="PF08546"/>
    </source>
</evidence>
<evidence type="ECO:0000256" key="5">
    <source>
        <dbReference type="ARBA" id="ARBA00019465"/>
    </source>
</evidence>
<dbReference type="InterPro" id="IPR013332">
    <property type="entry name" value="KPR_N"/>
</dbReference>
<evidence type="ECO:0000256" key="1">
    <source>
        <dbReference type="ARBA" id="ARBA00002919"/>
    </source>
</evidence>
<dbReference type="SUPFAM" id="SSF48179">
    <property type="entry name" value="6-phosphogluconate dehydrogenase C-terminal domain-like"/>
    <property type="match status" value="1"/>
</dbReference>
<dbReference type="InterPro" id="IPR013328">
    <property type="entry name" value="6PGD_dom2"/>
</dbReference>
<dbReference type="EC" id="1.1.1.169" evidence="4 11"/>
<dbReference type="Pfam" id="PF02558">
    <property type="entry name" value="ApbA"/>
    <property type="match status" value="1"/>
</dbReference>
<comment type="pathway">
    <text evidence="2 11">Cofactor biosynthesis; (R)-pantothenate biosynthesis; (R)-pantoate from 3-methyl-2-oxobutanoate: step 2/2.</text>
</comment>
<evidence type="ECO:0000256" key="10">
    <source>
        <dbReference type="ARBA" id="ARBA00048793"/>
    </source>
</evidence>
<dbReference type="SUPFAM" id="SSF51735">
    <property type="entry name" value="NAD(P)-binding Rossmann-fold domains"/>
    <property type="match status" value="1"/>
</dbReference>
<dbReference type="InterPro" id="IPR008927">
    <property type="entry name" value="6-PGluconate_DH-like_C_sf"/>
</dbReference>
<evidence type="ECO:0000313" key="15">
    <source>
        <dbReference type="Proteomes" id="UP001596298"/>
    </source>
</evidence>
<evidence type="ECO:0000256" key="3">
    <source>
        <dbReference type="ARBA" id="ARBA00007870"/>
    </source>
</evidence>
<dbReference type="InterPro" id="IPR050838">
    <property type="entry name" value="Ketopantoate_reductase"/>
</dbReference>
<keyword evidence="8 11" id="KW-0560">Oxidoreductase</keyword>
<feature type="domain" description="Ketopantoate reductase N-terminal" evidence="12">
    <location>
        <begin position="3"/>
        <end position="143"/>
    </location>
</feature>
<dbReference type="PANTHER" id="PTHR43765:SF2">
    <property type="entry name" value="2-DEHYDROPANTOATE 2-REDUCTASE"/>
    <property type="match status" value="1"/>
</dbReference>
<evidence type="ECO:0000256" key="7">
    <source>
        <dbReference type="ARBA" id="ARBA00022857"/>
    </source>
</evidence>
<dbReference type="RefSeq" id="WP_382404193.1">
    <property type="nucleotide sequence ID" value="NZ_JBHSWH010000001.1"/>
</dbReference>
<dbReference type="GO" id="GO:0008677">
    <property type="term" value="F:2-dehydropantoate 2-reductase activity"/>
    <property type="evidence" value="ECO:0007669"/>
    <property type="project" value="UniProtKB-EC"/>
</dbReference>
<name>A0ABW2ALT6_9MICO</name>
<evidence type="ECO:0000256" key="9">
    <source>
        <dbReference type="ARBA" id="ARBA00032024"/>
    </source>
</evidence>
<accession>A0ABW2ALT6</accession>
<organism evidence="14 15">
    <name type="scientific">Flexivirga alba</name>
    <dbReference type="NCBI Taxonomy" id="702742"/>
    <lineage>
        <taxon>Bacteria</taxon>
        <taxon>Bacillati</taxon>
        <taxon>Actinomycetota</taxon>
        <taxon>Actinomycetes</taxon>
        <taxon>Micrococcales</taxon>
        <taxon>Dermacoccaceae</taxon>
        <taxon>Flexivirga</taxon>
    </lineage>
</organism>
<keyword evidence="15" id="KW-1185">Reference proteome</keyword>
<dbReference type="Gene3D" id="1.10.1040.10">
    <property type="entry name" value="N-(1-d-carboxylethyl)-l-norvaline Dehydrogenase, domain 2"/>
    <property type="match status" value="1"/>
</dbReference>
<dbReference type="InterPro" id="IPR036291">
    <property type="entry name" value="NAD(P)-bd_dom_sf"/>
</dbReference>
<proteinExistence type="inferred from homology"/>
<comment type="similarity">
    <text evidence="3 11">Belongs to the ketopantoate reductase family.</text>
</comment>
<evidence type="ECO:0000313" key="14">
    <source>
        <dbReference type="EMBL" id="MFC6707524.1"/>
    </source>
</evidence>
<dbReference type="NCBIfam" id="NF006083">
    <property type="entry name" value="PRK08229.1"/>
    <property type="match status" value="1"/>
</dbReference>
<reference evidence="15" key="1">
    <citation type="journal article" date="2019" name="Int. J. Syst. Evol. Microbiol.">
        <title>The Global Catalogue of Microorganisms (GCM) 10K type strain sequencing project: providing services to taxonomists for standard genome sequencing and annotation.</title>
        <authorList>
            <consortium name="The Broad Institute Genomics Platform"/>
            <consortium name="The Broad Institute Genome Sequencing Center for Infectious Disease"/>
            <person name="Wu L."/>
            <person name="Ma J."/>
        </authorList>
    </citation>
    <scope>NUCLEOTIDE SEQUENCE [LARGE SCALE GENOMIC DNA]</scope>
    <source>
        <strain evidence="15">CCUG 58127</strain>
    </source>
</reference>
<evidence type="ECO:0000256" key="6">
    <source>
        <dbReference type="ARBA" id="ARBA00022655"/>
    </source>
</evidence>
<dbReference type="EMBL" id="JBHSWH010000001">
    <property type="protein sequence ID" value="MFC6707524.1"/>
    <property type="molecule type" value="Genomic_DNA"/>
</dbReference>
<keyword evidence="6 11" id="KW-0566">Pantothenate biosynthesis</keyword>
<dbReference type="InterPro" id="IPR003710">
    <property type="entry name" value="ApbA"/>
</dbReference>
<gene>
    <name evidence="14" type="ORF">ACFQDH_20335</name>
</gene>
<evidence type="ECO:0000256" key="11">
    <source>
        <dbReference type="RuleBase" id="RU362068"/>
    </source>
</evidence>
<sequence>MTICVFGAGSIGCYVGGRLAATGTTVSFVGRSSMQEQVSGGIRLVDRDGQSLEVTPAFTTDPGVAHDADLVIVTVKSAANKEVAEQLRPLLDEGAVVLNLQNGIHGGSDLRAGLPDHRVVTGMVGFNVVRDGATFQQTTAGDIMAATDPVWAMYADAFATAGLPVEQRSDMDAVLHAKLLLNLNNAINALSGMPLRAELDIRDFRRCLSLAQQEALRVMARSGTAPAKLTAVSPTVMARALRLPDPLFRRFGGKVLAIDPAARSSMADDLAAGRPTEVDWINGAVVDLASEAGMKAPVNARLVALVHDAERAIHPQWTGSDLLAALRSAVE</sequence>
<protein>
    <recommendedName>
        <fullName evidence="5 11">2-dehydropantoate 2-reductase</fullName>
        <ecNumber evidence="4 11">1.1.1.169</ecNumber>
    </recommendedName>
    <alternativeName>
        <fullName evidence="9 11">Ketopantoate reductase</fullName>
    </alternativeName>
</protein>
<dbReference type="Proteomes" id="UP001596298">
    <property type="component" value="Unassembled WGS sequence"/>
</dbReference>
<comment type="catalytic activity">
    <reaction evidence="10 11">
        <text>(R)-pantoate + NADP(+) = 2-dehydropantoate + NADPH + H(+)</text>
        <dbReference type="Rhea" id="RHEA:16233"/>
        <dbReference type="ChEBI" id="CHEBI:11561"/>
        <dbReference type="ChEBI" id="CHEBI:15378"/>
        <dbReference type="ChEBI" id="CHEBI:15980"/>
        <dbReference type="ChEBI" id="CHEBI:57783"/>
        <dbReference type="ChEBI" id="CHEBI:58349"/>
        <dbReference type="EC" id="1.1.1.169"/>
    </reaction>
</comment>
<dbReference type="Gene3D" id="3.40.50.720">
    <property type="entry name" value="NAD(P)-binding Rossmann-like Domain"/>
    <property type="match status" value="1"/>
</dbReference>
<evidence type="ECO:0000256" key="8">
    <source>
        <dbReference type="ARBA" id="ARBA00023002"/>
    </source>
</evidence>
<dbReference type="PANTHER" id="PTHR43765">
    <property type="entry name" value="2-DEHYDROPANTOATE 2-REDUCTASE-RELATED"/>
    <property type="match status" value="1"/>
</dbReference>
<feature type="domain" description="Ketopantoate reductase C-terminal" evidence="13">
    <location>
        <begin position="171"/>
        <end position="309"/>
    </location>
</feature>
<evidence type="ECO:0000256" key="2">
    <source>
        <dbReference type="ARBA" id="ARBA00004994"/>
    </source>
</evidence>
<evidence type="ECO:0000256" key="4">
    <source>
        <dbReference type="ARBA" id="ARBA00013014"/>
    </source>
</evidence>
<dbReference type="Pfam" id="PF08546">
    <property type="entry name" value="ApbA_C"/>
    <property type="match status" value="1"/>
</dbReference>
<keyword evidence="7 11" id="KW-0521">NADP</keyword>
<evidence type="ECO:0000259" key="12">
    <source>
        <dbReference type="Pfam" id="PF02558"/>
    </source>
</evidence>